<name>A0A9N7VZL3_PLEPL</name>
<organism evidence="2 3">
    <name type="scientific">Pleuronectes platessa</name>
    <name type="common">European plaice</name>
    <dbReference type="NCBI Taxonomy" id="8262"/>
    <lineage>
        <taxon>Eukaryota</taxon>
        <taxon>Metazoa</taxon>
        <taxon>Chordata</taxon>
        <taxon>Craniata</taxon>
        <taxon>Vertebrata</taxon>
        <taxon>Euteleostomi</taxon>
        <taxon>Actinopterygii</taxon>
        <taxon>Neopterygii</taxon>
        <taxon>Teleostei</taxon>
        <taxon>Neoteleostei</taxon>
        <taxon>Acanthomorphata</taxon>
        <taxon>Carangaria</taxon>
        <taxon>Pleuronectiformes</taxon>
        <taxon>Pleuronectoidei</taxon>
        <taxon>Pleuronectidae</taxon>
        <taxon>Pleuronectes</taxon>
    </lineage>
</organism>
<proteinExistence type="predicted"/>
<feature type="region of interest" description="Disordered" evidence="1">
    <location>
        <begin position="124"/>
        <end position="164"/>
    </location>
</feature>
<dbReference type="Proteomes" id="UP001153269">
    <property type="component" value="Unassembled WGS sequence"/>
</dbReference>
<evidence type="ECO:0000313" key="2">
    <source>
        <dbReference type="EMBL" id="CAB1460068.1"/>
    </source>
</evidence>
<reference evidence="2" key="1">
    <citation type="submission" date="2020-03" db="EMBL/GenBank/DDBJ databases">
        <authorList>
            <person name="Weist P."/>
        </authorList>
    </citation>
    <scope>NUCLEOTIDE SEQUENCE</scope>
</reference>
<dbReference type="EMBL" id="CADEAL010004458">
    <property type="protein sequence ID" value="CAB1460068.1"/>
    <property type="molecule type" value="Genomic_DNA"/>
</dbReference>
<keyword evidence="3" id="KW-1185">Reference proteome</keyword>
<accession>A0A9N7VZL3</accession>
<sequence length="164" mass="17538">MIRVISWVWMQQPGLSWAWETDVGAAVLPPGPMESSEAAEKWGSRRQRPRGCSCLPTCVRLIVSVIMGVQQEVVLRSLGACFQRQIPGRLGGRVSGPAGHTMSAIGPNDIEEVKQAAALFVQRGDAGPPGALQAKQPSQKLNTGRPGPRRQPAAVPYKVPGGPR</sequence>
<protein>
    <submittedName>
        <fullName evidence="2">Uncharacterized protein</fullName>
    </submittedName>
</protein>
<comment type="caution">
    <text evidence="2">The sequence shown here is derived from an EMBL/GenBank/DDBJ whole genome shotgun (WGS) entry which is preliminary data.</text>
</comment>
<dbReference type="AlphaFoldDB" id="A0A9N7VZL3"/>
<gene>
    <name evidence="2" type="ORF">PLEPLA_LOCUS47905</name>
</gene>
<evidence type="ECO:0000313" key="3">
    <source>
        <dbReference type="Proteomes" id="UP001153269"/>
    </source>
</evidence>
<evidence type="ECO:0000256" key="1">
    <source>
        <dbReference type="SAM" id="MobiDB-lite"/>
    </source>
</evidence>